<organism evidence="2 3">
    <name type="scientific">Novilysobacter erysipheiresistens</name>
    <dbReference type="NCBI Taxonomy" id="1749332"/>
    <lineage>
        <taxon>Bacteria</taxon>
        <taxon>Pseudomonadati</taxon>
        <taxon>Pseudomonadota</taxon>
        <taxon>Gammaproteobacteria</taxon>
        <taxon>Lysobacterales</taxon>
        <taxon>Lysobacteraceae</taxon>
        <taxon>Novilysobacter</taxon>
    </lineage>
</organism>
<dbReference type="Gene3D" id="3.15.10.40">
    <property type="entry name" value="Uncharacterised protein PF07273, DUF1439"/>
    <property type="match status" value="1"/>
</dbReference>
<dbReference type="Proteomes" id="UP001355056">
    <property type="component" value="Unassembled WGS sequence"/>
</dbReference>
<feature type="chain" id="PRO_5045962707" evidence="1">
    <location>
        <begin position="19"/>
        <end position="192"/>
    </location>
</feature>
<keyword evidence="1" id="KW-0732">Signal</keyword>
<gene>
    <name evidence="2" type="ORF">SNE34_00115</name>
</gene>
<keyword evidence="3" id="KW-1185">Reference proteome</keyword>
<sequence>MRKPVFRTSVALISFALAALLVAGCSTLNTLGAMLGSQVTFTQPQLQHALNRNFPKEYDKLGGLVSLRLTNPTLSIPYDSTRLRLDFDVGLSALGSSSLATTGHFALSSGLRFDPETRGLHLQDPVIESVDVPALGGVMSGTSRELLSSWLDDYAREEPVYRLDNSLLDRISARRIDSTAIERGVVVINLGE</sequence>
<name>A0ABU7YU47_9GAMM</name>
<feature type="signal peptide" evidence="1">
    <location>
        <begin position="1"/>
        <end position="18"/>
    </location>
</feature>
<evidence type="ECO:0000313" key="3">
    <source>
        <dbReference type="Proteomes" id="UP001355056"/>
    </source>
</evidence>
<dbReference type="EMBL" id="JAXGFP010000001">
    <property type="protein sequence ID" value="MEG3182419.1"/>
    <property type="molecule type" value="Genomic_DNA"/>
</dbReference>
<evidence type="ECO:0000313" key="2">
    <source>
        <dbReference type="EMBL" id="MEG3182419.1"/>
    </source>
</evidence>
<reference evidence="2 3" key="1">
    <citation type="journal article" date="2016" name="Int. J. Syst. Evol. Microbiol.">
        <title>Lysobacter erysipheiresistens sp. nov., an antagonist of powdery mildew, isolated from tobacco-cultivated soil.</title>
        <authorList>
            <person name="Xie B."/>
            <person name="Li T."/>
            <person name="Lin X."/>
            <person name="Wang C.J."/>
            <person name="Chen Y.J."/>
            <person name="Liu W.J."/>
            <person name="Zhao Z.W."/>
        </authorList>
    </citation>
    <scope>NUCLEOTIDE SEQUENCE [LARGE SCALE GENOMIC DNA]</scope>
    <source>
        <strain evidence="2 3">RS-LYSO-3</strain>
    </source>
</reference>
<proteinExistence type="predicted"/>
<protein>
    <submittedName>
        <fullName evidence="2">DUF1439 domain-containing protein</fullName>
    </submittedName>
</protein>
<dbReference type="RefSeq" id="WP_332613613.1">
    <property type="nucleotide sequence ID" value="NZ_JAXGFP010000001.1"/>
</dbReference>
<dbReference type="Pfam" id="PF07273">
    <property type="entry name" value="DUF1439"/>
    <property type="match status" value="1"/>
</dbReference>
<dbReference type="InterPro" id="IPR010835">
    <property type="entry name" value="DUF1439"/>
</dbReference>
<dbReference type="PROSITE" id="PS51257">
    <property type="entry name" value="PROKAR_LIPOPROTEIN"/>
    <property type="match status" value="1"/>
</dbReference>
<accession>A0ABU7YU47</accession>
<comment type="caution">
    <text evidence="2">The sequence shown here is derived from an EMBL/GenBank/DDBJ whole genome shotgun (WGS) entry which is preliminary data.</text>
</comment>
<evidence type="ECO:0000256" key="1">
    <source>
        <dbReference type="SAM" id="SignalP"/>
    </source>
</evidence>